<accession>A0A0H2M069</accession>
<dbReference type="PATRIC" id="fig|34073.19.peg.3573"/>
<evidence type="ECO:0000313" key="2">
    <source>
        <dbReference type="Proteomes" id="UP000035170"/>
    </source>
</evidence>
<sequence>MASVPNEKLIERALALIVQSEIAAAQDAAMAARLALARWRSRSEEHAAAAQEARRRWDALGGIAAELRDLQK</sequence>
<evidence type="ECO:0000313" key="1">
    <source>
        <dbReference type="EMBL" id="KLN55461.1"/>
    </source>
</evidence>
<comment type="caution">
    <text evidence="1">The sequence shown here is derived from an EMBL/GenBank/DDBJ whole genome shotgun (WGS) entry which is preliminary data.</text>
</comment>
<organism evidence="1 2">
    <name type="scientific">Variovorax paradoxus</name>
    <dbReference type="NCBI Taxonomy" id="34073"/>
    <lineage>
        <taxon>Bacteria</taxon>
        <taxon>Pseudomonadati</taxon>
        <taxon>Pseudomonadota</taxon>
        <taxon>Betaproteobacteria</taxon>
        <taxon>Burkholderiales</taxon>
        <taxon>Comamonadaceae</taxon>
        <taxon>Variovorax</taxon>
    </lineage>
</organism>
<dbReference type="RefSeq" id="WP_021008397.1">
    <property type="nucleotide sequence ID" value="NZ_JZWI01000017.1"/>
</dbReference>
<evidence type="ECO:0008006" key="3">
    <source>
        <dbReference type="Google" id="ProtNLM"/>
    </source>
</evidence>
<reference evidence="1 2" key="1">
    <citation type="submission" date="2015-03" db="EMBL/GenBank/DDBJ databases">
        <title>Genome sequence of Variovorax paradoxus TBEA6.</title>
        <authorList>
            <person name="Poehlein A."/>
            <person name="Schuldes J."/>
            <person name="Wuebbeler J.H."/>
            <person name="Hiessl S."/>
            <person name="Steinbuechel A."/>
            <person name="Daniel R."/>
        </authorList>
    </citation>
    <scope>NUCLEOTIDE SEQUENCE [LARGE SCALE GENOMIC DNA]</scope>
    <source>
        <strain evidence="1 2">TBEA6</strain>
    </source>
</reference>
<protein>
    <recommendedName>
        <fullName evidence="3">Iron dicitrate transport regulator FecR</fullName>
    </recommendedName>
</protein>
<keyword evidence="2" id="KW-1185">Reference proteome</keyword>
<dbReference type="Proteomes" id="UP000035170">
    <property type="component" value="Unassembled WGS sequence"/>
</dbReference>
<dbReference type="EMBL" id="JZWI01000017">
    <property type="protein sequence ID" value="KLN55461.1"/>
    <property type="molecule type" value="Genomic_DNA"/>
</dbReference>
<name>A0A0H2M069_VARPD</name>
<gene>
    <name evidence="1" type="ORF">VPARA_34850</name>
</gene>
<dbReference type="AlphaFoldDB" id="A0A0H2M069"/>
<proteinExistence type="predicted"/>